<accession>A0ABS9KSE1</accession>
<dbReference type="PANTHER" id="PTHR43133">
    <property type="entry name" value="RNA POLYMERASE ECF-TYPE SIGMA FACTO"/>
    <property type="match status" value="1"/>
</dbReference>
<organism evidence="6 7">
    <name type="scientific">Terrimonas ginsenosidimutans</name>
    <dbReference type="NCBI Taxonomy" id="2908004"/>
    <lineage>
        <taxon>Bacteria</taxon>
        <taxon>Pseudomonadati</taxon>
        <taxon>Bacteroidota</taxon>
        <taxon>Chitinophagia</taxon>
        <taxon>Chitinophagales</taxon>
        <taxon>Chitinophagaceae</taxon>
        <taxon>Terrimonas</taxon>
    </lineage>
</organism>
<keyword evidence="4" id="KW-0804">Transcription</keyword>
<dbReference type="Pfam" id="PF08281">
    <property type="entry name" value="Sigma70_r4_2"/>
    <property type="match status" value="1"/>
</dbReference>
<sequence length="194" mass="22652">MQDDQYTLLKKIAEGDEPSFRILFDRYHKKVFAHLFGITKSKEVAEELMMDIFVKLWAGRELILDIRDMDAFLKKVGYNKSMDFFRIAARNAKLQKAIEREMEQGTGIPADVRLHDLELKEILRNAARQLSPQRRLVFTLSREEGLTHDEIAQKLNLSRHTVKNHMIEAIKSIKKHLRANDVETYVLVAVFLTK</sequence>
<dbReference type="SUPFAM" id="SSF88659">
    <property type="entry name" value="Sigma3 and sigma4 domains of RNA polymerase sigma factors"/>
    <property type="match status" value="1"/>
</dbReference>
<dbReference type="Gene3D" id="1.10.1740.10">
    <property type="match status" value="1"/>
</dbReference>
<evidence type="ECO:0000256" key="2">
    <source>
        <dbReference type="ARBA" id="ARBA00023015"/>
    </source>
</evidence>
<keyword evidence="3" id="KW-0731">Sigma factor</keyword>
<dbReference type="PANTHER" id="PTHR43133:SF46">
    <property type="entry name" value="RNA POLYMERASE SIGMA-70 FACTOR ECF SUBFAMILY"/>
    <property type="match status" value="1"/>
</dbReference>
<dbReference type="InterPro" id="IPR013249">
    <property type="entry name" value="RNA_pol_sigma70_r4_t2"/>
</dbReference>
<proteinExistence type="inferred from homology"/>
<dbReference type="Gene3D" id="1.10.10.10">
    <property type="entry name" value="Winged helix-like DNA-binding domain superfamily/Winged helix DNA-binding domain"/>
    <property type="match status" value="1"/>
</dbReference>
<gene>
    <name evidence="6" type="ORF">LZZ85_13170</name>
</gene>
<evidence type="ECO:0000313" key="6">
    <source>
        <dbReference type="EMBL" id="MCG2615245.1"/>
    </source>
</evidence>
<evidence type="ECO:0000256" key="4">
    <source>
        <dbReference type="ARBA" id="ARBA00023163"/>
    </source>
</evidence>
<evidence type="ECO:0000256" key="1">
    <source>
        <dbReference type="ARBA" id="ARBA00010641"/>
    </source>
</evidence>
<dbReference type="RefSeq" id="WP_237872420.1">
    <property type="nucleotide sequence ID" value="NZ_JAKLTR010000007.1"/>
</dbReference>
<dbReference type="InterPro" id="IPR014284">
    <property type="entry name" value="RNA_pol_sigma-70_dom"/>
</dbReference>
<comment type="caution">
    <text evidence="6">The sequence shown here is derived from an EMBL/GenBank/DDBJ whole genome shotgun (WGS) entry which is preliminary data.</text>
</comment>
<reference evidence="6" key="1">
    <citation type="submission" date="2022-01" db="EMBL/GenBank/DDBJ databases">
        <authorList>
            <person name="Jo J.-H."/>
            <person name="Im W.-T."/>
        </authorList>
    </citation>
    <scope>NUCLEOTIDE SEQUENCE</scope>
    <source>
        <strain evidence="6">NA20</strain>
    </source>
</reference>
<dbReference type="InterPro" id="IPR013324">
    <property type="entry name" value="RNA_pol_sigma_r3/r4-like"/>
</dbReference>
<dbReference type="InterPro" id="IPR036388">
    <property type="entry name" value="WH-like_DNA-bd_sf"/>
</dbReference>
<evidence type="ECO:0000313" key="7">
    <source>
        <dbReference type="Proteomes" id="UP001165367"/>
    </source>
</evidence>
<feature type="domain" description="RNA polymerase sigma factor 70 region 4 type 2" evidence="5">
    <location>
        <begin position="121"/>
        <end position="166"/>
    </location>
</feature>
<dbReference type="InterPro" id="IPR013325">
    <property type="entry name" value="RNA_pol_sigma_r2"/>
</dbReference>
<dbReference type="InterPro" id="IPR039425">
    <property type="entry name" value="RNA_pol_sigma-70-like"/>
</dbReference>
<dbReference type="SUPFAM" id="SSF88946">
    <property type="entry name" value="Sigma2 domain of RNA polymerase sigma factors"/>
    <property type="match status" value="1"/>
</dbReference>
<dbReference type="Proteomes" id="UP001165367">
    <property type="component" value="Unassembled WGS sequence"/>
</dbReference>
<evidence type="ECO:0000256" key="3">
    <source>
        <dbReference type="ARBA" id="ARBA00023082"/>
    </source>
</evidence>
<keyword evidence="2" id="KW-0805">Transcription regulation</keyword>
<dbReference type="EMBL" id="JAKLTR010000007">
    <property type="protein sequence ID" value="MCG2615245.1"/>
    <property type="molecule type" value="Genomic_DNA"/>
</dbReference>
<protein>
    <submittedName>
        <fullName evidence="6">Sigma-70 family RNA polymerase sigma factor</fullName>
    </submittedName>
</protein>
<comment type="similarity">
    <text evidence="1">Belongs to the sigma-70 factor family. ECF subfamily.</text>
</comment>
<dbReference type="NCBIfam" id="TIGR02937">
    <property type="entry name" value="sigma70-ECF"/>
    <property type="match status" value="1"/>
</dbReference>
<name>A0ABS9KSE1_9BACT</name>
<evidence type="ECO:0000259" key="5">
    <source>
        <dbReference type="Pfam" id="PF08281"/>
    </source>
</evidence>
<keyword evidence="7" id="KW-1185">Reference proteome</keyword>